<dbReference type="EMBL" id="JBHSNC010000010">
    <property type="protein sequence ID" value="MFC5528476.1"/>
    <property type="molecule type" value="Genomic_DNA"/>
</dbReference>
<proteinExistence type="predicted"/>
<protein>
    <submittedName>
        <fullName evidence="1">Uncharacterized protein</fullName>
    </submittedName>
</protein>
<accession>A0ABW0QVC4</accession>
<keyword evidence="2" id="KW-1185">Reference proteome</keyword>
<comment type="caution">
    <text evidence="1">The sequence shown here is derived from an EMBL/GenBank/DDBJ whole genome shotgun (WGS) entry which is preliminary data.</text>
</comment>
<sequence length="95" mass="10420">MKEVLLSSRYKDYKPGRILTLEDDEASQVVANGLGEVMDSPIPSDKDDSAQPTLDAFAQLAAGVQKEWLVKLQIDGDSSNEDKRVALYAAYLQST</sequence>
<evidence type="ECO:0000313" key="2">
    <source>
        <dbReference type="Proteomes" id="UP001596108"/>
    </source>
</evidence>
<evidence type="ECO:0000313" key="1">
    <source>
        <dbReference type="EMBL" id="MFC5528476.1"/>
    </source>
</evidence>
<organism evidence="1 2">
    <name type="scientific">Cohnella yongneupensis</name>
    <dbReference type="NCBI Taxonomy" id="425006"/>
    <lineage>
        <taxon>Bacteria</taxon>
        <taxon>Bacillati</taxon>
        <taxon>Bacillota</taxon>
        <taxon>Bacilli</taxon>
        <taxon>Bacillales</taxon>
        <taxon>Paenibacillaceae</taxon>
        <taxon>Cohnella</taxon>
    </lineage>
</organism>
<dbReference type="RefSeq" id="WP_378110315.1">
    <property type="nucleotide sequence ID" value="NZ_JBHSNC010000010.1"/>
</dbReference>
<reference evidence="2" key="1">
    <citation type="journal article" date="2019" name="Int. J. Syst. Evol. Microbiol.">
        <title>The Global Catalogue of Microorganisms (GCM) 10K type strain sequencing project: providing services to taxonomists for standard genome sequencing and annotation.</title>
        <authorList>
            <consortium name="The Broad Institute Genomics Platform"/>
            <consortium name="The Broad Institute Genome Sequencing Center for Infectious Disease"/>
            <person name="Wu L."/>
            <person name="Ma J."/>
        </authorList>
    </citation>
    <scope>NUCLEOTIDE SEQUENCE [LARGE SCALE GENOMIC DNA]</scope>
    <source>
        <strain evidence="2">CGMCC 1.18578</strain>
    </source>
</reference>
<gene>
    <name evidence="1" type="ORF">ACFPQ4_03290</name>
</gene>
<name>A0ABW0QVC4_9BACL</name>
<dbReference type="Proteomes" id="UP001596108">
    <property type="component" value="Unassembled WGS sequence"/>
</dbReference>